<keyword evidence="7" id="KW-1185">Reference proteome</keyword>
<dbReference type="PANTHER" id="PTHR12895">
    <property type="entry name" value="DYMECLIN"/>
    <property type="match status" value="1"/>
</dbReference>
<dbReference type="Proteomes" id="UP000193560">
    <property type="component" value="Unassembled WGS sequence"/>
</dbReference>
<dbReference type="GO" id="GO:0005794">
    <property type="term" value="C:Golgi apparatus"/>
    <property type="evidence" value="ECO:0007669"/>
    <property type="project" value="TreeGrafter"/>
</dbReference>
<proteinExistence type="inferred from homology"/>
<gene>
    <name evidence="6" type="ORF">BCR42DRAFT_321535</name>
</gene>
<feature type="compositionally biased region" description="Polar residues" evidence="5">
    <location>
        <begin position="198"/>
        <end position="214"/>
    </location>
</feature>
<keyword evidence="3" id="KW-0519">Myristate</keyword>
<name>A0A1X2IRY8_9FUNG</name>
<evidence type="ECO:0000313" key="7">
    <source>
        <dbReference type="Proteomes" id="UP000193560"/>
    </source>
</evidence>
<evidence type="ECO:0000256" key="1">
    <source>
        <dbReference type="ARBA" id="ARBA00010603"/>
    </source>
</evidence>
<dbReference type="AlphaFoldDB" id="A0A1X2IRY8"/>
<evidence type="ECO:0000256" key="3">
    <source>
        <dbReference type="ARBA" id="ARBA00022707"/>
    </source>
</evidence>
<dbReference type="GO" id="GO:0007030">
    <property type="term" value="P:Golgi organization"/>
    <property type="evidence" value="ECO:0007669"/>
    <property type="project" value="TreeGrafter"/>
</dbReference>
<sequence>MSGSILDMHAYVAQRLTGVFELIARRYQKWTAKVQEIGQQVPSHSAMDIAVYEDLLLIMLEIINATLTHRLKHNTQLVYALLLKRENFIPFRRQSRFTQVASNVESVINYFHARVSEANLKSPSTTDVLDLIEQAARTWSTHRLQPMDDLKFQYEEEEHSDEFFVPYVWALIHRRTFIYWSEEKARILESYRITNAQDTTTMNDNGGGSTANVLSSSSSSSSFANTTKQLD</sequence>
<evidence type="ECO:0000313" key="6">
    <source>
        <dbReference type="EMBL" id="ORZ21307.1"/>
    </source>
</evidence>
<comment type="similarity">
    <text evidence="1">Belongs to the dymeclin family.</text>
</comment>
<feature type="region of interest" description="Disordered" evidence="5">
    <location>
        <begin position="198"/>
        <end position="231"/>
    </location>
</feature>
<evidence type="ECO:0000256" key="5">
    <source>
        <dbReference type="SAM" id="MobiDB-lite"/>
    </source>
</evidence>
<dbReference type="OrthoDB" id="10253409at2759"/>
<keyword evidence="4" id="KW-0449">Lipoprotein</keyword>
<evidence type="ECO:0000256" key="4">
    <source>
        <dbReference type="ARBA" id="ARBA00023288"/>
    </source>
</evidence>
<dbReference type="PANTHER" id="PTHR12895:SF9">
    <property type="entry name" value="DYMECLIN"/>
    <property type="match status" value="1"/>
</dbReference>
<protein>
    <recommendedName>
        <fullName evidence="2">Dymeclin</fullName>
    </recommendedName>
</protein>
<accession>A0A1X2IRY8</accession>
<dbReference type="InterPro" id="IPR019142">
    <property type="entry name" value="Dymeclin"/>
</dbReference>
<reference evidence="6 7" key="1">
    <citation type="submission" date="2016-07" db="EMBL/GenBank/DDBJ databases">
        <title>Pervasive Adenine N6-methylation of Active Genes in Fungi.</title>
        <authorList>
            <consortium name="DOE Joint Genome Institute"/>
            <person name="Mondo S.J."/>
            <person name="Dannebaum R.O."/>
            <person name="Kuo R.C."/>
            <person name="Labutti K."/>
            <person name="Haridas S."/>
            <person name="Kuo A."/>
            <person name="Salamov A."/>
            <person name="Ahrendt S.R."/>
            <person name="Lipzen A."/>
            <person name="Sullivan W."/>
            <person name="Andreopoulos W.B."/>
            <person name="Clum A."/>
            <person name="Lindquist E."/>
            <person name="Daum C."/>
            <person name="Ramamoorthy G.K."/>
            <person name="Gryganskyi A."/>
            <person name="Culley D."/>
            <person name="Magnuson J.K."/>
            <person name="James T.Y."/>
            <person name="O'Malley M.A."/>
            <person name="Stajich J.E."/>
            <person name="Spatafora J.W."/>
            <person name="Visel A."/>
            <person name="Grigoriev I.V."/>
        </authorList>
    </citation>
    <scope>NUCLEOTIDE SEQUENCE [LARGE SCALE GENOMIC DNA]</scope>
    <source>
        <strain evidence="6 7">NRRL 1336</strain>
    </source>
</reference>
<dbReference type="STRING" id="90262.A0A1X2IRY8"/>
<evidence type="ECO:0000256" key="2">
    <source>
        <dbReference type="ARBA" id="ARBA00015736"/>
    </source>
</evidence>
<dbReference type="EMBL" id="MCGE01000005">
    <property type="protein sequence ID" value="ORZ21307.1"/>
    <property type="molecule type" value="Genomic_DNA"/>
</dbReference>
<dbReference type="Pfam" id="PF09742">
    <property type="entry name" value="Dymeclin"/>
    <property type="match status" value="1"/>
</dbReference>
<organism evidence="6 7">
    <name type="scientific">Absidia repens</name>
    <dbReference type="NCBI Taxonomy" id="90262"/>
    <lineage>
        <taxon>Eukaryota</taxon>
        <taxon>Fungi</taxon>
        <taxon>Fungi incertae sedis</taxon>
        <taxon>Mucoromycota</taxon>
        <taxon>Mucoromycotina</taxon>
        <taxon>Mucoromycetes</taxon>
        <taxon>Mucorales</taxon>
        <taxon>Cunninghamellaceae</taxon>
        <taxon>Absidia</taxon>
    </lineage>
</organism>
<comment type="caution">
    <text evidence="6">The sequence shown here is derived from an EMBL/GenBank/DDBJ whole genome shotgun (WGS) entry which is preliminary data.</text>
</comment>